<evidence type="ECO:0000313" key="2">
    <source>
        <dbReference type="EMBL" id="KAA1426736.1"/>
    </source>
</evidence>
<dbReference type="EMBL" id="VUJW01000006">
    <property type="protein sequence ID" value="KAA1426736.1"/>
    <property type="molecule type" value="Genomic_DNA"/>
</dbReference>
<organism evidence="2 3">
    <name type="scientific">Nocardioides antri</name>
    <dbReference type="NCBI Taxonomy" id="2607659"/>
    <lineage>
        <taxon>Bacteria</taxon>
        <taxon>Bacillati</taxon>
        <taxon>Actinomycetota</taxon>
        <taxon>Actinomycetes</taxon>
        <taxon>Propionibacteriales</taxon>
        <taxon>Nocardioidaceae</taxon>
        <taxon>Nocardioides</taxon>
    </lineage>
</organism>
<accession>A0A5B1M295</accession>
<feature type="transmembrane region" description="Helical" evidence="1">
    <location>
        <begin position="83"/>
        <end position="103"/>
    </location>
</feature>
<gene>
    <name evidence="2" type="ORF">F0U47_12230</name>
</gene>
<protein>
    <submittedName>
        <fullName evidence="2">Uncharacterized protein</fullName>
    </submittedName>
</protein>
<dbReference type="RefSeq" id="WP_149750767.1">
    <property type="nucleotide sequence ID" value="NZ_VUJW01000006.1"/>
</dbReference>
<keyword evidence="3" id="KW-1185">Reference proteome</keyword>
<sequence length="181" mass="19495">MKPLYFFALGILLVVLRPTDLEWDIYPNPLGWVFVLLGLYGLGRARPVRWARPLALTAVVALVVDSVLFWPAAAAWLEDAEPALGWAANLPRFGFFALLCAELSRAAVSAADRRAGAWFSWTGVLMILVMIAPVLVFGAGWSDFGPAAEAAAQVSQLLLLVLCAVYGSRVWAGAPEPAPSE</sequence>
<feature type="transmembrane region" description="Helical" evidence="1">
    <location>
        <begin position="115"/>
        <end position="138"/>
    </location>
</feature>
<keyword evidence="1" id="KW-0812">Transmembrane</keyword>
<name>A0A5B1M295_9ACTN</name>
<reference evidence="2 3" key="2">
    <citation type="submission" date="2019-09" db="EMBL/GenBank/DDBJ databases">
        <authorList>
            <person name="Jin C."/>
        </authorList>
    </citation>
    <scope>NUCLEOTIDE SEQUENCE [LARGE SCALE GENOMIC DNA]</scope>
    <source>
        <strain evidence="2 3">BN140041</strain>
    </source>
</reference>
<keyword evidence="1" id="KW-0472">Membrane</keyword>
<feature type="transmembrane region" description="Helical" evidence="1">
    <location>
        <begin position="54"/>
        <end position="77"/>
    </location>
</feature>
<proteinExistence type="predicted"/>
<evidence type="ECO:0000256" key="1">
    <source>
        <dbReference type="SAM" id="Phobius"/>
    </source>
</evidence>
<dbReference type="Proteomes" id="UP000324351">
    <property type="component" value="Unassembled WGS sequence"/>
</dbReference>
<reference evidence="2 3" key="1">
    <citation type="submission" date="2019-09" db="EMBL/GenBank/DDBJ databases">
        <title>Nocardioides panacisoli sp. nov., isolated from the soil of a ginseng field.</title>
        <authorList>
            <person name="Cho C."/>
        </authorList>
    </citation>
    <scope>NUCLEOTIDE SEQUENCE [LARGE SCALE GENOMIC DNA]</scope>
    <source>
        <strain evidence="2 3">BN140041</strain>
    </source>
</reference>
<evidence type="ECO:0000313" key="3">
    <source>
        <dbReference type="Proteomes" id="UP000324351"/>
    </source>
</evidence>
<keyword evidence="1" id="KW-1133">Transmembrane helix</keyword>
<dbReference type="AlphaFoldDB" id="A0A5B1M295"/>
<feature type="transmembrane region" description="Helical" evidence="1">
    <location>
        <begin position="26"/>
        <end position="42"/>
    </location>
</feature>
<comment type="caution">
    <text evidence="2">The sequence shown here is derived from an EMBL/GenBank/DDBJ whole genome shotgun (WGS) entry which is preliminary data.</text>
</comment>